<accession>A0A3B0QLR2</accession>
<evidence type="ECO:0000313" key="3">
    <source>
        <dbReference type="EMBL" id="VAV82714.1"/>
    </source>
</evidence>
<dbReference type="AlphaFoldDB" id="A0A3B0QLR2"/>
<protein>
    <submittedName>
        <fullName evidence="3">Universal stress protein family</fullName>
    </submittedName>
</protein>
<dbReference type="CDD" id="cd00293">
    <property type="entry name" value="USP-like"/>
    <property type="match status" value="1"/>
</dbReference>
<dbReference type="InterPro" id="IPR006016">
    <property type="entry name" value="UspA"/>
</dbReference>
<dbReference type="PANTHER" id="PTHR46268">
    <property type="entry name" value="STRESS RESPONSE PROTEIN NHAX"/>
    <property type="match status" value="1"/>
</dbReference>
<dbReference type="InterPro" id="IPR014729">
    <property type="entry name" value="Rossmann-like_a/b/a_fold"/>
</dbReference>
<organism evidence="3">
    <name type="scientific">hydrothermal vent metagenome</name>
    <dbReference type="NCBI Taxonomy" id="652676"/>
    <lineage>
        <taxon>unclassified sequences</taxon>
        <taxon>metagenomes</taxon>
        <taxon>ecological metagenomes</taxon>
    </lineage>
</organism>
<evidence type="ECO:0000259" key="2">
    <source>
        <dbReference type="Pfam" id="PF00582"/>
    </source>
</evidence>
<dbReference type="Pfam" id="PF00582">
    <property type="entry name" value="Usp"/>
    <property type="match status" value="1"/>
</dbReference>
<dbReference type="PRINTS" id="PR01438">
    <property type="entry name" value="UNVRSLSTRESS"/>
</dbReference>
<gene>
    <name evidence="3" type="ORF">MNBD_DELTA01-1146</name>
</gene>
<reference evidence="3" key="1">
    <citation type="submission" date="2018-06" db="EMBL/GenBank/DDBJ databases">
        <authorList>
            <person name="Zhirakovskaya E."/>
        </authorList>
    </citation>
    <scope>NUCLEOTIDE SEQUENCE</scope>
</reference>
<comment type="similarity">
    <text evidence="1">Belongs to the universal stress protein A family.</text>
</comment>
<name>A0A3B0QLR2_9ZZZZ</name>
<evidence type="ECO:0000256" key="1">
    <source>
        <dbReference type="ARBA" id="ARBA00008791"/>
    </source>
</evidence>
<sequence>MEMKRFDNILMPVDFSEPSIHALEYAIALGASFGSRIHLVHVVDNQMEAMGFYVPHISFEKLDEGMRESAKKMLSEFATKHMGNFVNVEKNVLEGEPFEELLKYADENNIDAIVVGTYGSGFIDKLFFGSTTERLLKKAHCPVLVVPEPEPEQSC</sequence>
<dbReference type="PANTHER" id="PTHR46268:SF22">
    <property type="entry name" value="SENSOR PROTEIN KDPD-RELATED"/>
    <property type="match status" value="1"/>
</dbReference>
<proteinExistence type="inferred from homology"/>
<feature type="domain" description="UspA" evidence="2">
    <location>
        <begin position="6"/>
        <end position="147"/>
    </location>
</feature>
<dbReference type="EMBL" id="UOEA01000026">
    <property type="protein sequence ID" value="VAV82714.1"/>
    <property type="molecule type" value="Genomic_DNA"/>
</dbReference>
<dbReference type="InterPro" id="IPR006015">
    <property type="entry name" value="Universal_stress_UspA"/>
</dbReference>
<dbReference type="SUPFAM" id="SSF52402">
    <property type="entry name" value="Adenine nucleotide alpha hydrolases-like"/>
    <property type="match status" value="1"/>
</dbReference>
<dbReference type="PIRSF" id="PIRSF006276">
    <property type="entry name" value="UspA"/>
    <property type="match status" value="1"/>
</dbReference>
<dbReference type="Gene3D" id="3.40.50.620">
    <property type="entry name" value="HUPs"/>
    <property type="match status" value="1"/>
</dbReference>